<organism evidence="1 2">
    <name type="scientific">Limnoraphis robusta CCNP1315</name>
    <dbReference type="NCBI Taxonomy" id="3110306"/>
    <lineage>
        <taxon>Bacteria</taxon>
        <taxon>Bacillati</taxon>
        <taxon>Cyanobacteriota</taxon>
        <taxon>Cyanophyceae</taxon>
        <taxon>Oscillatoriophycideae</taxon>
        <taxon>Oscillatoriales</taxon>
        <taxon>Sirenicapillariaceae</taxon>
        <taxon>Limnoraphis</taxon>
    </lineage>
</organism>
<dbReference type="Pfam" id="PF10049">
    <property type="entry name" value="DUF2283"/>
    <property type="match status" value="1"/>
</dbReference>
<evidence type="ECO:0000313" key="1">
    <source>
        <dbReference type="EMBL" id="MEA5518479.1"/>
    </source>
</evidence>
<sequence length="77" mass="8980">MEKNLTFRYDKVGDILYIDICPPYAEQESEEIGEEIIARLNPRSGEIENLEILFFSKRLEEKTLFQLPINAALKFVS</sequence>
<proteinExistence type="predicted"/>
<accession>A0ABU5TUJ5</accession>
<comment type="caution">
    <text evidence="1">The sequence shown here is derived from an EMBL/GenBank/DDBJ whole genome shotgun (WGS) entry which is preliminary data.</text>
</comment>
<dbReference type="Proteomes" id="UP001301728">
    <property type="component" value="Unassembled WGS sequence"/>
</dbReference>
<dbReference type="EMBL" id="JAYGHT010000010">
    <property type="protein sequence ID" value="MEA5518479.1"/>
    <property type="molecule type" value="Genomic_DNA"/>
</dbReference>
<dbReference type="RefSeq" id="WP_323273333.1">
    <property type="nucleotide sequence ID" value="NZ_JAYGHT010000010.1"/>
</dbReference>
<reference evidence="1 2" key="1">
    <citation type="submission" date="2023-12" db="EMBL/GenBank/DDBJ databases">
        <title>Baltic Sea Cyanobacteria.</title>
        <authorList>
            <person name="Delbaje E."/>
            <person name="Fewer D.P."/>
            <person name="Shishido T.K."/>
        </authorList>
    </citation>
    <scope>NUCLEOTIDE SEQUENCE [LARGE SCALE GENOMIC DNA]</scope>
    <source>
        <strain evidence="1 2">CCNP 1315</strain>
    </source>
</reference>
<evidence type="ECO:0000313" key="2">
    <source>
        <dbReference type="Proteomes" id="UP001301728"/>
    </source>
</evidence>
<name>A0ABU5TUJ5_9CYAN</name>
<gene>
    <name evidence="1" type="ORF">VB854_05910</name>
</gene>
<protein>
    <submittedName>
        <fullName evidence="1">DUF2283 domain-containing protein</fullName>
    </submittedName>
</protein>
<keyword evidence="2" id="KW-1185">Reference proteome</keyword>
<dbReference type="InterPro" id="IPR019270">
    <property type="entry name" value="DUF2283"/>
</dbReference>